<evidence type="ECO:0000313" key="1">
    <source>
        <dbReference type="EMBL" id="KUM49817.1"/>
    </source>
</evidence>
<name>A0A101M2M2_PICGL</name>
<organism evidence="1">
    <name type="scientific">Picea glauca</name>
    <name type="common">White spruce</name>
    <name type="synonym">Pinus glauca</name>
    <dbReference type="NCBI Taxonomy" id="3330"/>
    <lineage>
        <taxon>Eukaryota</taxon>
        <taxon>Viridiplantae</taxon>
        <taxon>Streptophyta</taxon>
        <taxon>Embryophyta</taxon>
        <taxon>Tracheophyta</taxon>
        <taxon>Spermatophyta</taxon>
        <taxon>Pinopsida</taxon>
        <taxon>Pinidae</taxon>
        <taxon>Conifers I</taxon>
        <taxon>Pinales</taxon>
        <taxon>Pinaceae</taxon>
        <taxon>Picea</taxon>
    </lineage>
</organism>
<comment type="caution">
    <text evidence="1">The sequence shown here is derived from an EMBL/GenBank/DDBJ whole genome shotgun (WGS) entry which is preliminary data.</text>
</comment>
<accession>A0A101M2M2</accession>
<proteinExistence type="predicted"/>
<keyword evidence="1" id="KW-0496">Mitochondrion</keyword>
<sequence length="112" mass="12832">MIETGYEASLVRNNILCPVPVPLILRDYFIIPNETRSEDTRYETMSSLNNYYLIPPIGWHHLICSRSVGHFPFDPFPSVSINPILFLILSMLLSACSMKPKNKHEDPAQQLN</sequence>
<dbReference type="EMBL" id="LKAM01000002">
    <property type="protein sequence ID" value="KUM49817.1"/>
    <property type="molecule type" value="Genomic_DNA"/>
</dbReference>
<dbReference type="AlphaFoldDB" id="A0A101M2M2"/>
<geneLocation type="mitochondrion" evidence="1"/>
<gene>
    <name evidence="1" type="ORF">ABT39_MTgene3044</name>
</gene>
<protein>
    <submittedName>
        <fullName evidence="1">Uncharacterized protein</fullName>
    </submittedName>
</protein>
<reference evidence="1" key="1">
    <citation type="journal article" date="2015" name="Genome Biol. Evol.">
        <title>Organellar Genomes of White Spruce (Picea glauca): Assembly and Annotation.</title>
        <authorList>
            <person name="Jackman S.D."/>
            <person name="Warren R.L."/>
            <person name="Gibb E.A."/>
            <person name="Vandervalk B.P."/>
            <person name="Mohamadi H."/>
            <person name="Chu J."/>
            <person name="Raymond A."/>
            <person name="Pleasance S."/>
            <person name="Coope R."/>
            <person name="Wildung M.R."/>
            <person name="Ritland C.E."/>
            <person name="Bousquet J."/>
            <person name="Jones S.J."/>
            <person name="Bohlmann J."/>
            <person name="Birol I."/>
        </authorList>
    </citation>
    <scope>NUCLEOTIDE SEQUENCE [LARGE SCALE GENOMIC DNA]</scope>
    <source>
        <tissue evidence="1">Flushing bud</tissue>
    </source>
</reference>